<evidence type="ECO:0000313" key="2">
    <source>
        <dbReference type="Proteomes" id="UP001457282"/>
    </source>
</evidence>
<dbReference type="Proteomes" id="UP001457282">
    <property type="component" value="Unassembled WGS sequence"/>
</dbReference>
<protein>
    <submittedName>
        <fullName evidence="1">Uncharacterized protein</fullName>
    </submittedName>
</protein>
<proteinExistence type="predicted"/>
<accession>A0AAW1VKR2</accession>
<gene>
    <name evidence="1" type="ORF">M0R45_001936</name>
</gene>
<dbReference type="AlphaFoldDB" id="A0AAW1VKR2"/>
<comment type="caution">
    <text evidence="1">The sequence shown here is derived from an EMBL/GenBank/DDBJ whole genome shotgun (WGS) entry which is preliminary data.</text>
</comment>
<dbReference type="EMBL" id="JBEDUW010000282">
    <property type="protein sequence ID" value="KAK9901841.1"/>
    <property type="molecule type" value="Genomic_DNA"/>
</dbReference>
<evidence type="ECO:0000313" key="1">
    <source>
        <dbReference type="EMBL" id="KAK9901841.1"/>
    </source>
</evidence>
<reference evidence="1 2" key="1">
    <citation type="journal article" date="2023" name="G3 (Bethesda)">
        <title>A chromosome-length genome assembly and annotation of blackberry (Rubus argutus, cv. 'Hillquist').</title>
        <authorList>
            <person name="Bruna T."/>
            <person name="Aryal R."/>
            <person name="Dudchenko O."/>
            <person name="Sargent D.J."/>
            <person name="Mead D."/>
            <person name="Buti M."/>
            <person name="Cavallini A."/>
            <person name="Hytonen T."/>
            <person name="Andres J."/>
            <person name="Pham M."/>
            <person name="Weisz D."/>
            <person name="Mascagni F."/>
            <person name="Usai G."/>
            <person name="Natali L."/>
            <person name="Bassil N."/>
            <person name="Fernandez G.E."/>
            <person name="Lomsadze A."/>
            <person name="Armour M."/>
            <person name="Olukolu B."/>
            <person name="Poorten T."/>
            <person name="Britton C."/>
            <person name="Davik J."/>
            <person name="Ashrafi H."/>
            <person name="Aiden E.L."/>
            <person name="Borodovsky M."/>
            <person name="Worthington M."/>
        </authorList>
    </citation>
    <scope>NUCLEOTIDE SEQUENCE [LARGE SCALE GENOMIC DNA]</scope>
    <source>
        <strain evidence="1">PI 553951</strain>
    </source>
</reference>
<sequence>MLLLLPIPAKPPAPLDPSVPSHHSALAAPPCAQAVHNPIQLASAGYPARAAHSCPVRVDSSRPLPLHVAPSVPHRRRSRCPCPLPTHRLCLLAPLLQHLRHKTIAVGLLAIKKKKLQKET</sequence>
<keyword evidence="2" id="KW-1185">Reference proteome</keyword>
<name>A0AAW1VKR2_RUBAR</name>
<organism evidence="1 2">
    <name type="scientific">Rubus argutus</name>
    <name type="common">Southern blackberry</name>
    <dbReference type="NCBI Taxonomy" id="59490"/>
    <lineage>
        <taxon>Eukaryota</taxon>
        <taxon>Viridiplantae</taxon>
        <taxon>Streptophyta</taxon>
        <taxon>Embryophyta</taxon>
        <taxon>Tracheophyta</taxon>
        <taxon>Spermatophyta</taxon>
        <taxon>Magnoliopsida</taxon>
        <taxon>eudicotyledons</taxon>
        <taxon>Gunneridae</taxon>
        <taxon>Pentapetalae</taxon>
        <taxon>rosids</taxon>
        <taxon>fabids</taxon>
        <taxon>Rosales</taxon>
        <taxon>Rosaceae</taxon>
        <taxon>Rosoideae</taxon>
        <taxon>Rosoideae incertae sedis</taxon>
        <taxon>Rubus</taxon>
    </lineage>
</organism>